<accession>A0A6A3LBY4</accession>
<name>A0A6A3LBY4_9STRA</name>
<gene>
    <name evidence="1" type="ORF">PF011_g6927</name>
</gene>
<reference evidence="1 2" key="1">
    <citation type="submission" date="2018-09" db="EMBL/GenBank/DDBJ databases">
        <title>Genomic investigation of the strawberry pathogen Phytophthora fragariae indicates pathogenicity is determined by transcriptional variation in three key races.</title>
        <authorList>
            <person name="Adams T.M."/>
            <person name="Armitage A.D."/>
            <person name="Sobczyk M.K."/>
            <person name="Bates H.J."/>
            <person name="Dunwell J.M."/>
            <person name="Nellist C.F."/>
            <person name="Harrison R.J."/>
        </authorList>
    </citation>
    <scope>NUCLEOTIDE SEQUENCE [LARGE SCALE GENOMIC DNA]</scope>
    <source>
        <strain evidence="1 2">SCRP245</strain>
    </source>
</reference>
<comment type="caution">
    <text evidence="1">The sequence shown here is derived from an EMBL/GenBank/DDBJ whole genome shotgun (WGS) entry which is preliminary data.</text>
</comment>
<evidence type="ECO:0000313" key="1">
    <source>
        <dbReference type="EMBL" id="KAE9016946.1"/>
    </source>
</evidence>
<evidence type="ECO:0000313" key="2">
    <source>
        <dbReference type="Proteomes" id="UP000460718"/>
    </source>
</evidence>
<proteinExistence type="predicted"/>
<dbReference type="EMBL" id="QXFW01000299">
    <property type="protein sequence ID" value="KAE9016946.1"/>
    <property type="molecule type" value="Genomic_DNA"/>
</dbReference>
<protein>
    <submittedName>
        <fullName evidence="1">Uncharacterized protein</fullName>
    </submittedName>
</protein>
<organism evidence="1 2">
    <name type="scientific">Phytophthora fragariae</name>
    <dbReference type="NCBI Taxonomy" id="53985"/>
    <lineage>
        <taxon>Eukaryota</taxon>
        <taxon>Sar</taxon>
        <taxon>Stramenopiles</taxon>
        <taxon>Oomycota</taxon>
        <taxon>Peronosporomycetes</taxon>
        <taxon>Peronosporales</taxon>
        <taxon>Peronosporaceae</taxon>
        <taxon>Phytophthora</taxon>
    </lineage>
</organism>
<dbReference type="AlphaFoldDB" id="A0A6A3LBY4"/>
<dbReference type="Proteomes" id="UP000460718">
    <property type="component" value="Unassembled WGS sequence"/>
</dbReference>
<sequence>MRTLTSVSSGPRRFPFWVVSLASSVSVRTRRSCVPLHNGRCPSRRRTCENGSAWPTTCTSTVPITPRWHGH</sequence>